<evidence type="ECO:0000313" key="2">
    <source>
        <dbReference type="EMBL" id="KAF9062125.1"/>
    </source>
</evidence>
<feature type="region of interest" description="Disordered" evidence="1">
    <location>
        <begin position="221"/>
        <end position="322"/>
    </location>
</feature>
<feature type="compositionally biased region" description="Basic residues" evidence="1">
    <location>
        <begin position="307"/>
        <end position="322"/>
    </location>
</feature>
<evidence type="ECO:0000313" key="3">
    <source>
        <dbReference type="Proteomes" id="UP000772434"/>
    </source>
</evidence>
<dbReference type="EMBL" id="JADNRY010000181">
    <property type="protein sequence ID" value="KAF9062125.1"/>
    <property type="molecule type" value="Genomic_DNA"/>
</dbReference>
<keyword evidence="3" id="KW-1185">Reference proteome</keyword>
<name>A0A9P5PHD8_9AGAR</name>
<evidence type="ECO:0000256" key="1">
    <source>
        <dbReference type="SAM" id="MobiDB-lite"/>
    </source>
</evidence>
<protein>
    <submittedName>
        <fullName evidence="2">Uncharacterized protein</fullName>
    </submittedName>
</protein>
<dbReference type="AlphaFoldDB" id="A0A9P5PHD8"/>
<gene>
    <name evidence="2" type="ORF">BDP27DRAFT_1428239</name>
</gene>
<comment type="caution">
    <text evidence="2">The sequence shown here is derived from an EMBL/GenBank/DDBJ whole genome shotgun (WGS) entry which is preliminary data.</text>
</comment>
<organism evidence="2 3">
    <name type="scientific">Rhodocollybia butyracea</name>
    <dbReference type="NCBI Taxonomy" id="206335"/>
    <lineage>
        <taxon>Eukaryota</taxon>
        <taxon>Fungi</taxon>
        <taxon>Dikarya</taxon>
        <taxon>Basidiomycota</taxon>
        <taxon>Agaricomycotina</taxon>
        <taxon>Agaricomycetes</taxon>
        <taxon>Agaricomycetidae</taxon>
        <taxon>Agaricales</taxon>
        <taxon>Marasmiineae</taxon>
        <taxon>Omphalotaceae</taxon>
        <taxon>Rhodocollybia</taxon>
    </lineage>
</organism>
<dbReference type="Proteomes" id="UP000772434">
    <property type="component" value="Unassembled WGS sequence"/>
</dbReference>
<accession>A0A9P5PHD8</accession>
<feature type="compositionally biased region" description="Basic and acidic residues" evidence="1">
    <location>
        <begin position="228"/>
        <end position="247"/>
    </location>
</feature>
<proteinExistence type="predicted"/>
<sequence>MLISVVHAMPAPLIVPQSPSHSPIAPLTGPAADVETQCIARAPFRVTVLDQFDDPDQFIDLAEFVHLDQFEFKDLAKFPSVKVGINARRAITTIIYKIFGDHDPESVCYTNYGGDREERPKAIAFFVLEVEDPTATCGGEWPCVGWHKEADKRHLGASYSIYQIAPALQDKALRLTSKKDEEGTRDPDPIDVEFWWLFPRERFHKAWPDLKKAIDLRVPNIFNSNGENKGKEKDVSKGLKRPKDQADSGRNPKKQKVLVRKGEGDVSKGLKRRPKGKAEGRNPMNKKVSDGKGEEDVSKGLELRPKGQGKGKKPKKQKTQKV</sequence>
<reference evidence="2" key="1">
    <citation type="submission" date="2020-11" db="EMBL/GenBank/DDBJ databases">
        <authorList>
            <consortium name="DOE Joint Genome Institute"/>
            <person name="Ahrendt S."/>
            <person name="Riley R."/>
            <person name="Andreopoulos W."/>
            <person name="Labutti K."/>
            <person name="Pangilinan J."/>
            <person name="Ruiz-Duenas F.J."/>
            <person name="Barrasa J.M."/>
            <person name="Sanchez-Garcia M."/>
            <person name="Camarero S."/>
            <person name="Miyauchi S."/>
            <person name="Serrano A."/>
            <person name="Linde D."/>
            <person name="Babiker R."/>
            <person name="Drula E."/>
            <person name="Ayuso-Fernandez I."/>
            <person name="Pacheco R."/>
            <person name="Padilla G."/>
            <person name="Ferreira P."/>
            <person name="Barriuso J."/>
            <person name="Kellner H."/>
            <person name="Castanera R."/>
            <person name="Alfaro M."/>
            <person name="Ramirez L."/>
            <person name="Pisabarro A.G."/>
            <person name="Kuo A."/>
            <person name="Tritt A."/>
            <person name="Lipzen A."/>
            <person name="He G."/>
            <person name="Yan M."/>
            <person name="Ng V."/>
            <person name="Cullen D."/>
            <person name="Martin F."/>
            <person name="Rosso M.-N."/>
            <person name="Henrissat B."/>
            <person name="Hibbett D."/>
            <person name="Martinez A.T."/>
            <person name="Grigoriev I.V."/>
        </authorList>
    </citation>
    <scope>NUCLEOTIDE SEQUENCE</scope>
    <source>
        <strain evidence="2">AH 40177</strain>
    </source>
</reference>
<feature type="compositionally biased region" description="Basic and acidic residues" evidence="1">
    <location>
        <begin position="287"/>
        <end position="305"/>
    </location>
</feature>